<dbReference type="GO" id="GO:0016301">
    <property type="term" value="F:kinase activity"/>
    <property type="evidence" value="ECO:0007669"/>
    <property type="project" value="UniProtKB-KW"/>
</dbReference>
<evidence type="ECO:0000256" key="5">
    <source>
        <dbReference type="ARBA" id="ARBA00022777"/>
    </source>
</evidence>
<dbReference type="CDD" id="cd00075">
    <property type="entry name" value="HATPase"/>
    <property type="match status" value="1"/>
</dbReference>
<dbReference type="Gene3D" id="1.10.287.130">
    <property type="match status" value="1"/>
</dbReference>
<gene>
    <name evidence="9" type="ORF">LVJ83_01540</name>
</gene>
<sequence>MSGHKLFVKQDWESQSERIPGLINIARTSIVLSLLVFQVLSGALDVKNGTAHTLFPQAEFYSWVAVYGAMILTAAFKPEWQWQTLELPNASAVADITMMMVLTYLTGGINTGFGILVLPFVATSCLLSHGRYPMLYATYAAMLVVLNLFLSGHIGLDPAQWDNHALISGVLLTGACYLVAALTAFSATYLQAATESAAKHQLAYRRVSGLNRLVLNRVQEAVVVIDAAQRVWLFNRQAKTYFPSLAVDRQETVFSELAARWRRQPDKGFETDIHIYQHSMHVRAVPLIQEETELLMLYVRSLREVAAEAMATKLASLGQLTANLAHEIRNPMSAIRHANDLLQEDDNDPTRSRLHDIIDSNIQRIDKMLEDVSLIHKRDSISRETINLMKFWLAFKQEFTLSNPAAVGCLKMNMDGSNLSVKTDPMHLQQIMWNLCNNAWRHSRQDEHAITVLIKPSGRMHISIVVADNGKGVPPDVRNHLFEPFYTTEKQGTGLGLYVARELAHANLGQLHYHAEMNGFELILPREDHEQA</sequence>
<dbReference type="EC" id="2.7.13.3" evidence="2"/>
<comment type="catalytic activity">
    <reaction evidence="1">
        <text>ATP + protein L-histidine = ADP + protein N-phospho-L-histidine.</text>
        <dbReference type="EC" id="2.7.13.3"/>
    </reaction>
</comment>
<dbReference type="Proteomes" id="UP000829817">
    <property type="component" value="Chromosome"/>
</dbReference>
<dbReference type="PANTHER" id="PTHR43711">
    <property type="entry name" value="TWO-COMPONENT HISTIDINE KINASE"/>
    <property type="match status" value="1"/>
</dbReference>
<dbReference type="Pfam" id="PF00512">
    <property type="entry name" value="HisKA"/>
    <property type="match status" value="1"/>
</dbReference>
<dbReference type="PANTHER" id="PTHR43711:SF31">
    <property type="entry name" value="HISTIDINE KINASE"/>
    <property type="match status" value="1"/>
</dbReference>
<accession>A0ABY4DT15</accession>
<evidence type="ECO:0000256" key="4">
    <source>
        <dbReference type="ARBA" id="ARBA00022679"/>
    </source>
</evidence>
<keyword evidence="7" id="KW-0812">Transmembrane</keyword>
<feature type="transmembrane region" description="Helical" evidence="7">
    <location>
        <begin position="134"/>
        <end position="154"/>
    </location>
</feature>
<protein>
    <recommendedName>
        <fullName evidence="2">histidine kinase</fullName>
        <ecNumber evidence="2">2.7.13.3</ecNumber>
    </recommendedName>
</protein>
<evidence type="ECO:0000256" key="3">
    <source>
        <dbReference type="ARBA" id="ARBA00022553"/>
    </source>
</evidence>
<organism evidence="9 10">
    <name type="scientific">Uruburuella testudinis</name>
    <dbReference type="NCBI Taxonomy" id="1282863"/>
    <lineage>
        <taxon>Bacteria</taxon>
        <taxon>Pseudomonadati</taxon>
        <taxon>Pseudomonadota</taxon>
        <taxon>Betaproteobacteria</taxon>
        <taxon>Neisseriales</taxon>
        <taxon>Neisseriaceae</taxon>
        <taxon>Uruburuella</taxon>
    </lineage>
</organism>
<name>A0ABY4DT15_9NEIS</name>
<feature type="transmembrane region" description="Helical" evidence="7">
    <location>
        <begin position="21"/>
        <end position="40"/>
    </location>
</feature>
<evidence type="ECO:0000256" key="1">
    <source>
        <dbReference type="ARBA" id="ARBA00000085"/>
    </source>
</evidence>
<dbReference type="SUPFAM" id="SSF47384">
    <property type="entry name" value="Homodimeric domain of signal transducing histidine kinase"/>
    <property type="match status" value="1"/>
</dbReference>
<dbReference type="SMART" id="SM00388">
    <property type="entry name" value="HisKA"/>
    <property type="match status" value="1"/>
</dbReference>
<keyword evidence="6" id="KW-0902">Two-component regulatory system</keyword>
<keyword evidence="4" id="KW-0808">Transferase</keyword>
<proteinExistence type="predicted"/>
<reference evidence="9 10" key="1">
    <citation type="journal article" date="2022" name="Res Sq">
        <title>Evolution of multicellular longitudinally dividing oral cavity symbionts (Neisseriaceae).</title>
        <authorList>
            <person name="Nyongesa S."/>
            <person name="Weber P."/>
            <person name="Bernet E."/>
            <person name="Pullido F."/>
            <person name="Nieckarz M."/>
            <person name="Delaby M."/>
            <person name="Nieves C."/>
            <person name="Viehboeck T."/>
            <person name="Krause N."/>
            <person name="Rivera-Millot A."/>
            <person name="Nakamura A."/>
            <person name="Vischer N."/>
            <person name="VanNieuwenhze M."/>
            <person name="Brun Y."/>
            <person name="Cava F."/>
            <person name="Bulgheresi S."/>
            <person name="Veyrier F."/>
        </authorList>
    </citation>
    <scope>NUCLEOTIDE SEQUENCE [LARGE SCALE GENOMIC DNA]</scope>
    <source>
        <strain evidence="9 10">CCUG 63373m</strain>
    </source>
</reference>
<dbReference type="InterPro" id="IPR004358">
    <property type="entry name" value="Sig_transdc_His_kin-like_C"/>
</dbReference>
<keyword evidence="3" id="KW-0597">Phosphoprotein</keyword>
<dbReference type="CDD" id="cd00082">
    <property type="entry name" value="HisKA"/>
    <property type="match status" value="1"/>
</dbReference>
<dbReference type="RefSeq" id="WP_244785640.1">
    <property type="nucleotide sequence ID" value="NZ_CP091508.1"/>
</dbReference>
<feature type="domain" description="Histidine kinase" evidence="8">
    <location>
        <begin position="323"/>
        <end position="524"/>
    </location>
</feature>
<dbReference type="InterPro" id="IPR003594">
    <property type="entry name" value="HATPase_dom"/>
</dbReference>
<feature type="transmembrane region" description="Helical" evidence="7">
    <location>
        <begin position="101"/>
        <end position="122"/>
    </location>
</feature>
<dbReference type="PRINTS" id="PR00344">
    <property type="entry name" value="BCTRLSENSOR"/>
</dbReference>
<dbReference type="InterPro" id="IPR036097">
    <property type="entry name" value="HisK_dim/P_sf"/>
</dbReference>
<dbReference type="SMART" id="SM00387">
    <property type="entry name" value="HATPase_c"/>
    <property type="match status" value="1"/>
</dbReference>
<dbReference type="InterPro" id="IPR005467">
    <property type="entry name" value="His_kinase_dom"/>
</dbReference>
<evidence type="ECO:0000259" key="8">
    <source>
        <dbReference type="PROSITE" id="PS50109"/>
    </source>
</evidence>
<dbReference type="Pfam" id="PF25323">
    <property type="entry name" value="6TM_PilS"/>
    <property type="match status" value="1"/>
</dbReference>
<dbReference type="Pfam" id="PF02518">
    <property type="entry name" value="HATPase_c"/>
    <property type="match status" value="1"/>
</dbReference>
<keyword evidence="10" id="KW-1185">Reference proteome</keyword>
<dbReference type="InterPro" id="IPR003661">
    <property type="entry name" value="HisK_dim/P_dom"/>
</dbReference>
<dbReference type="Gene3D" id="3.30.565.10">
    <property type="entry name" value="Histidine kinase-like ATPase, C-terminal domain"/>
    <property type="match status" value="1"/>
</dbReference>
<dbReference type="SUPFAM" id="SSF55874">
    <property type="entry name" value="ATPase domain of HSP90 chaperone/DNA topoisomerase II/histidine kinase"/>
    <property type="match status" value="1"/>
</dbReference>
<feature type="transmembrane region" description="Helical" evidence="7">
    <location>
        <begin position="60"/>
        <end position="80"/>
    </location>
</feature>
<dbReference type="EMBL" id="CP091508">
    <property type="protein sequence ID" value="UOO82186.1"/>
    <property type="molecule type" value="Genomic_DNA"/>
</dbReference>
<evidence type="ECO:0000256" key="7">
    <source>
        <dbReference type="SAM" id="Phobius"/>
    </source>
</evidence>
<keyword evidence="7" id="KW-1133">Transmembrane helix</keyword>
<feature type="transmembrane region" description="Helical" evidence="7">
    <location>
        <begin position="166"/>
        <end position="190"/>
    </location>
</feature>
<keyword evidence="5 9" id="KW-0418">Kinase</keyword>
<evidence type="ECO:0000313" key="10">
    <source>
        <dbReference type="Proteomes" id="UP000829817"/>
    </source>
</evidence>
<evidence type="ECO:0000256" key="2">
    <source>
        <dbReference type="ARBA" id="ARBA00012438"/>
    </source>
</evidence>
<evidence type="ECO:0000256" key="6">
    <source>
        <dbReference type="ARBA" id="ARBA00023012"/>
    </source>
</evidence>
<evidence type="ECO:0000313" key="9">
    <source>
        <dbReference type="EMBL" id="UOO82186.1"/>
    </source>
</evidence>
<dbReference type="PROSITE" id="PS50109">
    <property type="entry name" value="HIS_KIN"/>
    <property type="match status" value="1"/>
</dbReference>
<dbReference type="InterPro" id="IPR050736">
    <property type="entry name" value="Sensor_HK_Regulatory"/>
</dbReference>
<keyword evidence="7" id="KW-0472">Membrane</keyword>
<dbReference type="InterPro" id="IPR036890">
    <property type="entry name" value="HATPase_C_sf"/>
</dbReference>